<dbReference type="Proteomes" id="UP001175226">
    <property type="component" value="Unassembled WGS sequence"/>
</dbReference>
<dbReference type="InterPro" id="IPR008949">
    <property type="entry name" value="Isoprenoid_synthase_dom_sf"/>
</dbReference>
<dbReference type="Gene3D" id="1.10.600.10">
    <property type="entry name" value="Farnesyl Diphosphate Synthase"/>
    <property type="match status" value="1"/>
</dbReference>
<organism evidence="1 2">
    <name type="scientific">Armillaria borealis</name>
    <dbReference type="NCBI Taxonomy" id="47425"/>
    <lineage>
        <taxon>Eukaryota</taxon>
        <taxon>Fungi</taxon>
        <taxon>Dikarya</taxon>
        <taxon>Basidiomycota</taxon>
        <taxon>Agaricomycotina</taxon>
        <taxon>Agaricomycetes</taxon>
        <taxon>Agaricomycetidae</taxon>
        <taxon>Agaricales</taxon>
        <taxon>Marasmiineae</taxon>
        <taxon>Physalacriaceae</taxon>
        <taxon>Armillaria</taxon>
    </lineage>
</organism>
<name>A0AA39IUF5_9AGAR</name>
<gene>
    <name evidence="1" type="ORF">EV421DRAFT_1722345</name>
</gene>
<comment type="caution">
    <text evidence="1">The sequence shown here is derived from an EMBL/GenBank/DDBJ whole genome shotgun (WGS) entry which is preliminary data.</text>
</comment>
<evidence type="ECO:0000313" key="2">
    <source>
        <dbReference type="Proteomes" id="UP001175226"/>
    </source>
</evidence>
<dbReference type="EMBL" id="JAUEPT010000187">
    <property type="protein sequence ID" value="KAK0429929.1"/>
    <property type="molecule type" value="Genomic_DNA"/>
</dbReference>
<reference evidence="1" key="1">
    <citation type="submission" date="2023-06" db="EMBL/GenBank/DDBJ databases">
        <authorList>
            <consortium name="Lawrence Berkeley National Laboratory"/>
            <person name="Ahrendt S."/>
            <person name="Sahu N."/>
            <person name="Indic B."/>
            <person name="Wong-Bajracharya J."/>
            <person name="Merenyi Z."/>
            <person name="Ke H.-M."/>
            <person name="Monk M."/>
            <person name="Kocsube S."/>
            <person name="Drula E."/>
            <person name="Lipzen A."/>
            <person name="Balint B."/>
            <person name="Henrissat B."/>
            <person name="Andreopoulos B."/>
            <person name="Martin F.M."/>
            <person name="Harder C.B."/>
            <person name="Rigling D."/>
            <person name="Ford K.L."/>
            <person name="Foster G.D."/>
            <person name="Pangilinan J."/>
            <person name="Papanicolaou A."/>
            <person name="Barry K."/>
            <person name="LaButti K."/>
            <person name="Viragh M."/>
            <person name="Koriabine M."/>
            <person name="Yan M."/>
            <person name="Riley R."/>
            <person name="Champramary S."/>
            <person name="Plett K.L."/>
            <person name="Tsai I.J."/>
            <person name="Slot J."/>
            <person name="Sipos G."/>
            <person name="Plett J."/>
            <person name="Nagy L.G."/>
            <person name="Grigoriev I.V."/>
        </authorList>
    </citation>
    <scope>NUCLEOTIDE SEQUENCE</scope>
    <source>
        <strain evidence="1">FPL87.14</strain>
    </source>
</reference>
<keyword evidence="2" id="KW-1185">Reference proteome</keyword>
<protein>
    <submittedName>
        <fullName evidence="1">Uncharacterized protein</fullName>
    </submittedName>
</protein>
<proteinExistence type="predicted"/>
<evidence type="ECO:0000313" key="1">
    <source>
        <dbReference type="EMBL" id="KAK0429929.1"/>
    </source>
</evidence>
<dbReference type="AlphaFoldDB" id="A0AA39IUF5"/>
<accession>A0AA39IUF5</accession>
<sequence>NNEQALEEHPFNILTSVMHELMCNLHTTVLWVEDCLWSIRNKFLTLWTETIPSWEPETDVTVSLYLHGIANWVCANNCWSFESEQYFGTNGRAVQQNRMVMLMPRQFSMSEPLLIHTLQST</sequence>
<dbReference type="SUPFAM" id="SSF48576">
    <property type="entry name" value="Terpenoid synthases"/>
    <property type="match status" value="1"/>
</dbReference>
<feature type="non-terminal residue" evidence="1">
    <location>
        <position position="121"/>
    </location>
</feature>